<name>A0A382SAU5_9ZZZZ</name>
<dbReference type="InterPro" id="IPR017850">
    <property type="entry name" value="Alkaline_phosphatase_core_sf"/>
</dbReference>
<dbReference type="PANTHER" id="PTHR42693:SF42">
    <property type="entry name" value="ARYLSULFATASE G"/>
    <property type="match status" value="1"/>
</dbReference>
<keyword evidence="3" id="KW-0479">Metal-binding</keyword>
<protein>
    <recommendedName>
        <fullName evidence="7">Sulfatase N-terminal domain-containing protein</fullName>
    </recommendedName>
</protein>
<evidence type="ECO:0000256" key="2">
    <source>
        <dbReference type="ARBA" id="ARBA00008779"/>
    </source>
</evidence>
<dbReference type="AlphaFoldDB" id="A0A382SAU5"/>
<evidence type="ECO:0000313" key="8">
    <source>
        <dbReference type="EMBL" id="SVD06999.1"/>
    </source>
</evidence>
<evidence type="ECO:0000256" key="3">
    <source>
        <dbReference type="ARBA" id="ARBA00022723"/>
    </source>
</evidence>
<dbReference type="Gene3D" id="3.40.720.10">
    <property type="entry name" value="Alkaline Phosphatase, subunit A"/>
    <property type="match status" value="1"/>
</dbReference>
<evidence type="ECO:0000259" key="7">
    <source>
        <dbReference type="Pfam" id="PF00884"/>
    </source>
</evidence>
<dbReference type="SUPFAM" id="SSF53649">
    <property type="entry name" value="Alkaline phosphatase-like"/>
    <property type="match status" value="1"/>
</dbReference>
<dbReference type="InterPro" id="IPR000917">
    <property type="entry name" value="Sulfatase_N"/>
</dbReference>
<dbReference type="EMBL" id="UINC01127706">
    <property type="protein sequence ID" value="SVD06999.1"/>
    <property type="molecule type" value="Genomic_DNA"/>
</dbReference>
<feature type="domain" description="Sulfatase N-terminal" evidence="7">
    <location>
        <begin position="14"/>
        <end position="311"/>
    </location>
</feature>
<dbReference type="Pfam" id="PF00884">
    <property type="entry name" value="Sulfatase"/>
    <property type="match status" value="1"/>
</dbReference>
<dbReference type="InterPro" id="IPR024607">
    <property type="entry name" value="Sulfatase_CS"/>
</dbReference>
<evidence type="ECO:0000256" key="4">
    <source>
        <dbReference type="ARBA" id="ARBA00022729"/>
    </source>
</evidence>
<keyword evidence="6" id="KW-0106">Calcium</keyword>
<accession>A0A382SAU5</accession>
<keyword evidence="4" id="KW-0732">Signal</keyword>
<dbReference type="GO" id="GO:0004065">
    <property type="term" value="F:arylsulfatase activity"/>
    <property type="evidence" value="ECO:0007669"/>
    <property type="project" value="TreeGrafter"/>
</dbReference>
<sequence>MPWYGTAVQMEEGFKASAGQTRQTPVIDQLAKDGMTFSRAFAPAGMCAPSRCSIQTGMSAARTRFSGNGNFGATSREVTYGGRRSKGKLVLEPQPIGSLDPKQDTIAEYLKPLGYATAHVGKWHIYGGGPGKHGYDVHDGPTTNNEGNSKDPKDPKLIFSMTRKAISFMETQAKGGKPFYLQVSHYAEHNAVQCLPETSAQCLKLKGIRDITPNALRKRVAQRTAMVLDMDRSIGTLLKKLDQLGLRDNTYVVFMSDNGHHRDTGTKKFLRGNKWWLWEGGIRVPMIVRGPGIKTGSRCDVNVVGYDFLPTFV</sequence>
<evidence type="ECO:0000256" key="1">
    <source>
        <dbReference type="ARBA" id="ARBA00001913"/>
    </source>
</evidence>
<evidence type="ECO:0000256" key="5">
    <source>
        <dbReference type="ARBA" id="ARBA00022801"/>
    </source>
</evidence>
<comment type="similarity">
    <text evidence="2">Belongs to the sulfatase family.</text>
</comment>
<evidence type="ECO:0000256" key="6">
    <source>
        <dbReference type="ARBA" id="ARBA00022837"/>
    </source>
</evidence>
<organism evidence="8">
    <name type="scientific">marine metagenome</name>
    <dbReference type="NCBI Taxonomy" id="408172"/>
    <lineage>
        <taxon>unclassified sequences</taxon>
        <taxon>metagenomes</taxon>
        <taxon>ecological metagenomes</taxon>
    </lineage>
</organism>
<dbReference type="PROSITE" id="PS00149">
    <property type="entry name" value="SULFATASE_2"/>
    <property type="match status" value="1"/>
</dbReference>
<keyword evidence="5" id="KW-0378">Hydrolase</keyword>
<reference evidence="8" key="1">
    <citation type="submission" date="2018-05" db="EMBL/GenBank/DDBJ databases">
        <authorList>
            <person name="Lanie J.A."/>
            <person name="Ng W.-L."/>
            <person name="Kazmierczak K.M."/>
            <person name="Andrzejewski T.M."/>
            <person name="Davidsen T.M."/>
            <person name="Wayne K.J."/>
            <person name="Tettelin H."/>
            <person name="Glass J.I."/>
            <person name="Rusch D."/>
            <person name="Podicherti R."/>
            <person name="Tsui H.-C.T."/>
            <person name="Winkler M.E."/>
        </authorList>
    </citation>
    <scope>NUCLEOTIDE SEQUENCE</scope>
</reference>
<dbReference type="GO" id="GO:0046872">
    <property type="term" value="F:metal ion binding"/>
    <property type="evidence" value="ECO:0007669"/>
    <property type="project" value="UniProtKB-KW"/>
</dbReference>
<feature type="non-terminal residue" evidence="8">
    <location>
        <position position="313"/>
    </location>
</feature>
<dbReference type="InterPro" id="IPR050738">
    <property type="entry name" value="Sulfatase"/>
</dbReference>
<dbReference type="PANTHER" id="PTHR42693">
    <property type="entry name" value="ARYLSULFATASE FAMILY MEMBER"/>
    <property type="match status" value="1"/>
</dbReference>
<proteinExistence type="inferred from homology"/>
<comment type="cofactor">
    <cofactor evidence="1">
        <name>Ca(2+)</name>
        <dbReference type="ChEBI" id="CHEBI:29108"/>
    </cofactor>
</comment>
<gene>
    <name evidence="8" type="ORF">METZ01_LOCUS359853</name>
</gene>